<dbReference type="EMBL" id="DXAQ01000125">
    <property type="protein sequence ID" value="HIZ89943.1"/>
    <property type="molecule type" value="Genomic_DNA"/>
</dbReference>
<dbReference type="AlphaFoldDB" id="A0A9D2GTU9"/>
<dbReference type="Proteomes" id="UP000824176">
    <property type="component" value="Unassembled WGS sequence"/>
</dbReference>
<name>A0A9D2GTU9_9BACT</name>
<evidence type="ECO:0000313" key="2">
    <source>
        <dbReference type="EMBL" id="HIZ89943.1"/>
    </source>
</evidence>
<proteinExistence type="predicted"/>
<evidence type="ECO:0008006" key="4">
    <source>
        <dbReference type="Google" id="ProtNLM"/>
    </source>
</evidence>
<sequence length="100" mass="11500">MRVISQERVEGLGISLAPVMVISTLIFVFCMAILMIFRQHCISEGYKISELAIELDKKALEYEAVSQQYSDALRWEVLFDRAEKMNFIFPAGGKVFYVQQ</sequence>
<keyword evidence="1" id="KW-1133">Transmembrane helix</keyword>
<reference evidence="2" key="2">
    <citation type="submission" date="2021-04" db="EMBL/GenBank/DDBJ databases">
        <authorList>
            <person name="Gilroy R."/>
        </authorList>
    </citation>
    <scope>NUCLEOTIDE SEQUENCE</scope>
    <source>
        <strain evidence="2">ChiW4-1371</strain>
    </source>
</reference>
<accession>A0A9D2GTU9</accession>
<keyword evidence="1" id="KW-0812">Transmembrane</keyword>
<keyword evidence="1" id="KW-0472">Membrane</keyword>
<comment type="caution">
    <text evidence="2">The sequence shown here is derived from an EMBL/GenBank/DDBJ whole genome shotgun (WGS) entry which is preliminary data.</text>
</comment>
<evidence type="ECO:0000256" key="1">
    <source>
        <dbReference type="SAM" id="Phobius"/>
    </source>
</evidence>
<gene>
    <name evidence="2" type="ORF">H9804_08345</name>
</gene>
<evidence type="ECO:0000313" key="3">
    <source>
        <dbReference type="Proteomes" id="UP000824176"/>
    </source>
</evidence>
<feature type="transmembrane region" description="Helical" evidence="1">
    <location>
        <begin position="12"/>
        <end position="37"/>
    </location>
</feature>
<protein>
    <recommendedName>
        <fullName evidence="4">Cell division protein FtsL</fullName>
    </recommendedName>
</protein>
<organism evidence="2 3">
    <name type="scientific">Candidatus Mucispirillum faecigallinarum</name>
    <dbReference type="NCBI Taxonomy" id="2838699"/>
    <lineage>
        <taxon>Bacteria</taxon>
        <taxon>Pseudomonadati</taxon>
        <taxon>Deferribacterota</taxon>
        <taxon>Deferribacteres</taxon>
        <taxon>Deferribacterales</taxon>
        <taxon>Mucispirillaceae</taxon>
        <taxon>Mucispirillum</taxon>
    </lineage>
</organism>
<reference evidence="2" key="1">
    <citation type="journal article" date="2021" name="PeerJ">
        <title>Extensive microbial diversity within the chicken gut microbiome revealed by metagenomics and culture.</title>
        <authorList>
            <person name="Gilroy R."/>
            <person name="Ravi A."/>
            <person name="Getino M."/>
            <person name="Pursley I."/>
            <person name="Horton D.L."/>
            <person name="Alikhan N.F."/>
            <person name="Baker D."/>
            <person name="Gharbi K."/>
            <person name="Hall N."/>
            <person name="Watson M."/>
            <person name="Adriaenssens E.M."/>
            <person name="Foster-Nyarko E."/>
            <person name="Jarju S."/>
            <person name="Secka A."/>
            <person name="Antonio M."/>
            <person name="Oren A."/>
            <person name="Chaudhuri R.R."/>
            <person name="La Ragione R."/>
            <person name="Hildebrand F."/>
            <person name="Pallen M.J."/>
        </authorList>
    </citation>
    <scope>NUCLEOTIDE SEQUENCE</scope>
    <source>
        <strain evidence="2">ChiW4-1371</strain>
    </source>
</reference>